<reference evidence="1 2" key="1">
    <citation type="submission" date="2014-03" db="EMBL/GenBank/DDBJ databases">
        <title>Draft genome of the hookworm Oesophagostomum dentatum.</title>
        <authorList>
            <person name="Mitreva M."/>
        </authorList>
    </citation>
    <scope>NUCLEOTIDE SEQUENCE [LARGE SCALE GENOMIC DNA]</scope>
    <source>
        <strain evidence="1 2">OD-Hann</strain>
    </source>
</reference>
<gene>
    <name evidence="1" type="ORF">OESDEN_01298</name>
</gene>
<protein>
    <submittedName>
        <fullName evidence="1">Uncharacterized protein</fullName>
    </submittedName>
</protein>
<accession>A0A0B1TNA2</accession>
<dbReference type="Proteomes" id="UP000053660">
    <property type="component" value="Unassembled WGS sequence"/>
</dbReference>
<keyword evidence="2" id="KW-1185">Reference proteome</keyword>
<organism evidence="1 2">
    <name type="scientific">Oesophagostomum dentatum</name>
    <name type="common">Nodular worm</name>
    <dbReference type="NCBI Taxonomy" id="61180"/>
    <lineage>
        <taxon>Eukaryota</taxon>
        <taxon>Metazoa</taxon>
        <taxon>Ecdysozoa</taxon>
        <taxon>Nematoda</taxon>
        <taxon>Chromadorea</taxon>
        <taxon>Rhabditida</taxon>
        <taxon>Rhabditina</taxon>
        <taxon>Rhabditomorpha</taxon>
        <taxon>Strongyloidea</taxon>
        <taxon>Strongylidae</taxon>
        <taxon>Oesophagostomum</taxon>
    </lineage>
</organism>
<dbReference type="EMBL" id="KN549282">
    <property type="protein sequence ID" value="KHJ98714.1"/>
    <property type="molecule type" value="Genomic_DNA"/>
</dbReference>
<proteinExistence type="predicted"/>
<evidence type="ECO:0000313" key="1">
    <source>
        <dbReference type="EMBL" id="KHJ98714.1"/>
    </source>
</evidence>
<evidence type="ECO:0000313" key="2">
    <source>
        <dbReference type="Proteomes" id="UP000053660"/>
    </source>
</evidence>
<name>A0A0B1TNA2_OESDE</name>
<sequence length="73" mass="8308">MAHFNARTEKCACYEPSNDILTTKMFFTTNAEKTIAPGFLCLNCGSSYDQRQEAVILIDNTYIYQSQVNRICT</sequence>
<dbReference type="AlphaFoldDB" id="A0A0B1TNA2"/>